<comment type="function">
    <text evidence="6 7">Catalyzes the reversible reaction in which hydroxymethyl group from 5,10-methylenetetrahydrofolate is transferred onto alpha-ketoisovalerate to form ketopantoate.</text>
</comment>
<dbReference type="Pfam" id="PF02548">
    <property type="entry name" value="Pantoate_transf"/>
    <property type="match status" value="1"/>
</dbReference>
<evidence type="ECO:0000313" key="12">
    <source>
        <dbReference type="EMBL" id="GFP30839.1"/>
    </source>
</evidence>
<dbReference type="AlphaFoldDB" id="A0A6V8QFJ9"/>
<sequence>MNKRVTVNTLMEMKQRANKITMLTAYDYITSSLLDELGIDVILVGDSLGMVILGHETTLPVTMEEMLHHTKAVARAAKRSMVVGDMPFMSYQISVEEALYNAGRFLKEAGVQAIKLEGGEEICPVVFKMVKVGIPVMGHLGVTPQSVHQMGGYAVQGREEQAAKKMIADAKVLEEAGAFAIVLEKIPSELAKKITQTIRVPTIGIGAGPHCDGQVLVTQDLLGMFEKFIPQFVKQYAKLSNDIRSAISSYIKEVKAGEFPGEEHSF</sequence>
<evidence type="ECO:0000256" key="8">
    <source>
        <dbReference type="PIRSR" id="PIRSR000388-1"/>
    </source>
</evidence>
<dbReference type="GO" id="GO:0008168">
    <property type="term" value="F:methyltransferase activity"/>
    <property type="evidence" value="ECO:0007669"/>
    <property type="project" value="UniProtKB-KW"/>
</dbReference>
<evidence type="ECO:0000313" key="14">
    <source>
        <dbReference type="Proteomes" id="UP000561271"/>
    </source>
</evidence>
<evidence type="ECO:0000313" key="15">
    <source>
        <dbReference type="Proteomes" id="UP000585609"/>
    </source>
</evidence>
<evidence type="ECO:0000313" key="13">
    <source>
        <dbReference type="EMBL" id="GFP36863.1"/>
    </source>
</evidence>
<evidence type="ECO:0000256" key="10">
    <source>
        <dbReference type="PIRSR" id="PIRSR000388-3"/>
    </source>
</evidence>
<dbReference type="EMBL" id="BLRW01000078">
    <property type="protein sequence ID" value="GFP23272.1"/>
    <property type="molecule type" value="Genomic_DNA"/>
</dbReference>
<evidence type="ECO:0000256" key="9">
    <source>
        <dbReference type="PIRSR" id="PIRSR000388-2"/>
    </source>
</evidence>
<evidence type="ECO:0000256" key="6">
    <source>
        <dbReference type="ARBA" id="ARBA00056497"/>
    </source>
</evidence>
<feature type="binding site" evidence="7 9">
    <location>
        <position position="115"/>
    </location>
    <ligand>
        <name>3-methyl-2-oxobutanoate</name>
        <dbReference type="ChEBI" id="CHEBI:11851"/>
    </ligand>
</feature>
<dbReference type="EMBL" id="BLSC01000027">
    <property type="protein sequence ID" value="GFP36863.1"/>
    <property type="molecule type" value="Genomic_DNA"/>
</dbReference>
<dbReference type="PANTHER" id="PTHR20881">
    <property type="entry name" value="3-METHYL-2-OXOBUTANOATE HYDROXYMETHYLTRANSFERASE"/>
    <property type="match status" value="1"/>
</dbReference>
<dbReference type="PIRSF" id="PIRSF000388">
    <property type="entry name" value="Pantoate_hydroxy_MeTrfase"/>
    <property type="match status" value="1"/>
</dbReference>
<organism evidence="13 14">
    <name type="scientific">Candidatus Hakubella thermalkaliphila</name>
    <dbReference type="NCBI Taxonomy" id="2754717"/>
    <lineage>
        <taxon>Bacteria</taxon>
        <taxon>Bacillati</taxon>
        <taxon>Actinomycetota</taxon>
        <taxon>Actinomycetota incertae sedis</taxon>
        <taxon>Candidatus Hakubellales</taxon>
        <taxon>Candidatus Hakubellaceae</taxon>
        <taxon>Candidatus Hakubella</taxon>
    </lineage>
</organism>
<gene>
    <name evidence="7" type="primary">panB</name>
    <name evidence="11" type="ORF">HKBW3S09_00739</name>
    <name evidence="12" type="ORF">HKBW3S34_01758</name>
    <name evidence="13" type="ORF">HKBW3S44_00544</name>
</gene>
<dbReference type="SUPFAM" id="SSF51621">
    <property type="entry name" value="Phosphoenolpyruvate/pyruvate domain"/>
    <property type="match status" value="1"/>
</dbReference>
<evidence type="ECO:0000256" key="3">
    <source>
        <dbReference type="ARBA" id="ARBA00011424"/>
    </source>
</evidence>
<dbReference type="PANTHER" id="PTHR20881:SF0">
    <property type="entry name" value="3-METHYL-2-OXOBUTANOATE HYDROXYMETHYLTRANSFERASE"/>
    <property type="match status" value="1"/>
</dbReference>
<dbReference type="NCBIfam" id="NF001452">
    <property type="entry name" value="PRK00311.1"/>
    <property type="match status" value="1"/>
</dbReference>
<keyword evidence="7 10" id="KW-0460">Magnesium</keyword>
<dbReference type="GO" id="GO:0000287">
    <property type="term" value="F:magnesium ion binding"/>
    <property type="evidence" value="ECO:0007669"/>
    <property type="project" value="TreeGrafter"/>
</dbReference>
<dbReference type="HAMAP" id="MF_00156">
    <property type="entry name" value="PanB"/>
    <property type="match status" value="1"/>
</dbReference>
<keyword evidence="7" id="KW-0963">Cytoplasm</keyword>
<evidence type="ECO:0000256" key="4">
    <source>
        <dbReference type="ARBA" id="ARBA00022655"/>
    </source>
</evidence>
<dbReference type="GO" id="GO:0032259">
    <property type="term" value="P:methylation"/>
    <property type="evidence" value="ECO:0007669"/>
    <property type="project" value="UniProtKB-KW"/>
</dbReference>
<evidence type="ECO:0000313" key="16">
    <source>
        <dbReference type="Proteomes" id="UP000588083"/>
    </source>
</evidence>
<name>A0A6V8QFJ9_9ACTN</name>
<feature type="active site" description="Proton acceptor" evidence="7 8">
    <location>
        <position position="184"/>
    </location>
</feature>
<dbReference type="GO" id="GO:0005737">
    <property type="term" value="C:cytoplasm"/>
    <property type="evidence" value="ECO:0007669"/>
    <property type="project" value="UniProtKB-SubCell"/>
</dbReference>
<accession>A0A6V8QFJ9</accession>
<dbReference type="RefSeq" id="WP_258190486.1">
    <property type="nucleotide sequence ID" value="NZ_BLRZ01000110.1"/>
</dbReference>
<evidence type="ECO:0000256" key="7">
    <source>
        <dbReference type="HAMAP-Rule" id="MF_00156"/>
    </source>
</evidence>
<evidence type="ECO:0000256" key="5">
    <source>
        <dbReference type="ARBA" id="ARBA00022679"/>
    </source>
</evidence>
<keyword evidence="16" id="KW-1185">Reference proteome</keyword>
<comment type="subcellular location">
    <subcellularLocation>
        <location evidence="7">Cytoplasm</location>
    </subcellularLocation>
</comment>
<reference evidence="14 15" key="1">
    <citation type="journal article" date="2020" name="Front. Microbiol.">
        <title>Single-cell genomics of novel Actinobacteria with the Wood-Ljungdahl pathway discovered in a serpentinizing system.</title>
        <authorList>
            <person name="Merino N."/>
            <person name="Kawai M."/>
            <person name="Boyd E.S."/>
            <person name="Colman D.R."/>
            <person name="McGlynn S.E."/>
            <person name="Nealson K.H."/>
            <person name="Kurokawa K."/>
            <person name="Hongoh Y."/>
        </authorList>
    </citation>
    <scope>NUCLEOTIDE SEQUENCE [LARGE SCALE GENOMIC DNA]</scope>
    <source>
        <strain evidence="11 15">S09_30</strain>
        <strain evidence="12 16">S34</strain>
        <strain evidence="13 14">S44</strain>
    </source>
</reference>
<keyword evidence="4 7" id="KW-0566">Pantothenate biosynthesis</keyword>
<evidence type="ECO:0000313" key="11">
    <source>
        <dbReference type="EMBL" id="GFP23272.1"/>
    </source>
</evidence>
<proteinExistence type="inferred from homology"/>
<dbReference type="InterPro" id="IPR003700">
    <property type="entry name" value="Pantoate_hydroxy_MeTrfase"/>
</dbReference>
<dbReference type="Proteomes" id="UP000588083">
    <property type="component" value="Unassembled WGS sequence"/>
</dbReference>
<feature type="binding site" evidence="7 10">
    <location>
        <position position="46"/>
    </location>
    <ligand>
        <name>Mg(2+)</name>
        <dbReference type="ChEBI" id="CHEBI:18420"/>
    </ligand>
</feature>
<comment type="pathway">
    <text evidence="1 7">Cofactor biosynthesis; (R)-pantothenate biosynthesis; (R)-pantoate from 3-methyl-2-oxobutanoate: step 1/2.</text>
</comment>
<dbReference type="CDD" id="cd06557">
    <property type="entry name" value="KPHMT-like"/>
    <property type="match status" value="1"/>
</dbReference>
<comment type="caution">
    <text evidence="13">The sequence shown here is derived from an EMBL/GenBank/DDBJ whole genome shotgun (WGS) entry which is preliminary data.</text>
</comment>
<dbReference type="EMBL" id="BLRZ01000110">
    <property type="protein sequence ID" value="GFP30839.1"/>
    <property type="molecule type" value="Genomic_DNA"/>
</dbReference>
<comment type="catalytic activity">
    <reaction evidence="7">
        <text>(6R)-5,10-methylene-5,6,7,8-tetrahydrofolate + 3-methyl-2-oxobutanoate + H2O = 2-dehydropantoate + (6S)-5,6,7,8-tetrahydrofolate</text>
        <dbReference type="Rhea" id="RHEA:11824"/>
        <dbReference type="ChEBI" id="CHEBI:11561"/>
        <dbReference type="ChEBI" id="CHEBI:11851"/>
        <dbReference type="ChEBI" id="CHEBI:15377"/>
        <dbReference type="ChEBI" id="CHEBI:15636"/>
        <dbReference type="ChEBI" id="CHEBI:57453"/>
        <dbReference type="EC" id="2.1.2.11"/>
    </reaction>
</comment>
<dbReference type="NCBIfam" id="TIGR00222">
    <property type="entry name" value="panB"/>
    <property type="match status" value="1"/>
</dbReference>
<dbReference type="Proteomes" id="UP000561271">
    <property type="component" value="Unassembled WGS sequence"/>
</dbReference>
<dbReference type="Gene3D" id="3.20.20.60">
    <property type="entry name" value="Phosphoenolpyruvate-binding domains"/>
    <property type="match status" value="1"/>
</dbReference>
<dbReference type="Proteomes" id="UP000585609">
    <property type="component" value="Unassembled WGS sequence"/>
</dbReference>
<dbReference type="EC" id="2.1.2.11" evidence="7"/>
<dbReference type="InterPro" id="IPR040442">
    <property type="entry name" value="Pyrv_kinase-like_dom_sf"/>
</dbReference>
<dbReference type="GO" id="GO:0003864">
    <property type="term" value="F:3-methyl-2-oxobutanoate hydroxymethyltransferase activity"/>
    <property type="evidence" value="ECO:0007669"/>
    <property type="project" value="UniProtKB-UniRule"/>
</dbReference>
<evidence type="ECO:0000256" key="2">
    <source>
        <dbReference type="ARBA" id="ARBA00008676"/>
    </source>
</evidence>
<feature type="binding site" evidence="7 9">
    <location>
        <position position="85"/>
    </location>
    <ligand>
        <name>3-methyl-2-oxobutanoate</name>
        <dbReference type="ChEBI" id="CHEBI:11851"/>
    </ligand>
</feature>
<dbReference type="InterPro" id="IPR015813">
    <property type="entry name" value="Pyrv/PenolPyrv_kinase-like_dom"/>
</dbReference>
<dbReference type="GO" id="GO:0015940">
    <property type="term" value="P:pantothenate biosynthetic process"/>
    <property type="evidence" value="ECO:0007669"/>
    <property type="project" value="UniProtKB-UniRule"/>
</dbReference>
<comment type="subunit">
    <text evidence="3 7">Homodecamer; pentamer of dimers.</text>
</comment>
<feature type="binding site" evidence="7 9">
    <location>
        <begin position="46"/>
        <end position="47"/>
    </location>
    <ligand>
        <name>3-methyl-2-oxobutanoate</name>
        <dbReference type="ChEBI" id="CHEBI:11851"/>
    </ligand>
</feature>
<feature type="binding site" evidence="7 10">
    <location>
        <position position="117"/>
    </location>
    <ligand>
        <name>Mg(2+)</name>
        <dbReference type="ChEBI" id="CHEBI:18420"/>
    </ligand>
</feature>
<keyword evidence="5 7" id="KW-0808">Transferase</keyword>
<dbReference type="FunFam" id="3.20.20.60:FF:000003">
    <property type="entry name" value="3-methyl-2-oxobutanoate hydroxymethyltransferase"/>
    <property type="match status" value="1"/>
</dbReference>
<keyword evidence="13" id="KW-0489">Methyltransferase</keyword>
<comment type="cofactor">
    <cofactor evidence="7 10">
        <name>Mg(2+)</name>
        <dbReference type="ChEBI" id="CHEBI:18420"/>
    </cofactor>
    <text evidence="7 10">Binds 1 Mg(2+) ion per subunit.</text>
</comment>
<dbReference type="UniPathway" id="UPA00028">
    <property type="reaction ID" value="UER00003"/>
</dbReference>
<protein>
    <recommendedName>
        <fullName evidence="7">3-methyl-2-oxobutanoate hydroxymethyltransferase</fullName>
        <ecNumber evidence="7">2.1.2.11</ecNumber>
    </recommendedName>
    <alternativeName>
        <fullName evidence="7">Ketopantoate hydroxymethyltransferase</fullName>
        <shortName evidence="7">KPHMT</shortName>
    </alternativeName>
</protein>
<keyword evidence="7 10" id="KW-0479">Metal-binding</keyword>
<evidence type="ECO:0000256" key="1">
    <source>
        <dbReference type="ARBA" id="ARBA00005033"/>
    </source>
</evidence>
<comment type="similarity">
    <text evidence="2 7">Belongs to the PanB family.</text>
</comment>
<feature type="binding site" evidence="7 10">
    <location>
        <position position="85"/>
    </location>
    <ligand>
        <name>Mg(2+)</name>
        <dbReference type="ChEBI" id="CHEBI:18420"/>
    </ligand>
</feature>